<proteinExistence type="predicted"/>
<name>A0A8J2PNR7_9HEXA</name>
<feature type="region of interest" description="Disordered" evidence="1">
    <location>
        <begin position="37"/>
        <end position="68"/>
    </location>
</feature>
<accession>A0A8J2PNR7</accession>
<sequence length="68" mass="7420">SFLVCEACGRQRLAHEVHLNNVNLQGVDPMFVNVQPQPPAPPIDIGNHPNVDPVMAQVPEVNPEDSID</sequence>
<dbReference type="AlphaFoldDB" id="A0A8J2PNR7"/>
<reference evidence="2" key="1">
    <citation type="submission" date="2021-06" db="EMBL/GenBank/DDBJ databases">
        <authorList>
            <person name="Hodson N. C."/>
            <person name="Mongue J. A."/>
            <person name="Jaron S. K."/>
        </authorList>
    </citation>
    <scope>NUCLEOTIDE SEQUENCE</scope>
</reference>
<evidence type="ECO:0000313" key="2">
    <source>
        <dbReference type="EMBL" id="CAG7828073.1"/>
    </source>
</evidence>
<comment type="caution">
    <text evidence="2">The sequence shown here is derived from an EMBL/GenBank/DDBJ whole genome shotgun (WGS) entry which is preliminary data.</text>
</comment>
<feature type="non-terminal residue" evidence="2">
    <location>
        <position position="1"/>
    </location>
</feature>
<keyword evidence="3" id="KW-1185">Reference proteome</keyword>
<evidence type="ECO:0000256" key="1">
    <source>
        <dbReference type="SAM" id="MobiDB-lite"/>
    </source>
</evidence>
<dbReference type="EMBL" id="CAJVCH010546035">
    <property type="protein sequence ID" value="CAG7828073.1"/>
    <property type="molecule type" value="Genomic_DNA"/>
</dbReference>
<evidence type="ECO:0000313" key="3">
    <source>
        <dbReference type="Proteomes" id="UP000708208"/>
    </source>
</evidence>
<organism evidence="2 3">
    <name type="scientific">Allacma fusca</name>
    <dbReference type="NCBI Taxonomy" id="39272"/>
    <lineage>
        <taxon>Eukaryota</taxon>
        <taxon>Metazoa</taxon>
        <taxon>Ecdysozoa</taxon>
        <taxon>Arthropoda</taxon>
        <taxon>Hexapoda</taxon>
        <taxon>Collembola</taxon>
        <taxon>Symphypleona</taxon>
        <taxon>Sminthuridae</taxon>
        <taxon>Allacma</taxon>
    </lineage>
</organism>
<protein>
    <submittedName>
        <fullName evidence="2">Uncharacterized protein</fullName>
    </submittedName>
</protein>
<dbReference type="Proteomes" id="UP000708208">
    <property type="component" value="Unassembled WGS sequence"/>
</dbReference>
<gene>
    <name evidence="2" type="ORF">AFUS01_LOCUS38024</name>
</gene>